<dbReference type="SUPFAM" id="SSF53300">
    <property type="entry name" value="vWA-like"/>
    <property type="match status" value="1"/>
</dbReference>
<dbReference type="InterPro" id="IPR036465">
    <property type="entry name" value="vWFA_dom_sf"/>
</dbReference>
<dbReference type="OrthoDB" id="9763076at2"/>
<proteinExistence type="predicted"/>
<evidence type="ECO:0008006" key="4">
    <source>
        <dbReference type="Google" id="ProtNLM"/>
    </source>
</evidence>
<protein>
    <recommendedName>
        <fullName evidence="4">VWA domain-containing protein</fullName>
    </recommendedName>
</protein>
<evidence type="ECO:0000313" key="3">
    <source>
        <dbReference type="Proteomes" id="UP000193804"/>
    </source>
</evidence>
<dbReference type="RefSeq" id="WP_085518878.1">
    <property type="nucleotide sequence ID" value="NZ_FXAW01000009.1"/>
</dbReference>
<keyword evidence="1" id="KW-0472">Membrane</keyword>
<dbReference type="Gene3D" id="2.60.40.10">
    <property type="entry name" value="Immunoglobulins"/>
    <property type="match status" value="1"/>
</dbReference>
<dbReference type="InterPro" id="IPR013783">
    <property type="entry name" value="Ig-like_fold"/>
</dbReference>
<dbReference type="PANTHER" id="PTHR37947">
    <property type="entry name" value="BLL2462 PROTEIN"/>
    <property type="match status" value="1"/>
</dbReference>
<dbReference type="AlphaFoldDB" id="A0A1X7LAI0"/>
<organism evidence="2 3">
    <name type="scientific">Marivirga sericea</name>
    <dbReference type="NCBI Taxonomy" id="1028"/>
    <lineage>
        <taxon>Bacteria</taxon>
        <taxon>Pseudomonadati</taxon>
        <taxon>Bacteroidota</taxon>
        <taxon>Cytophagia</taxon>
        <taxon>Cytophagales</taxon>
        <taxon>Marivirgaceae</taxon>
        <taxon>Marivirga</taxon>
    </lineage>
</organism>
<keyword evidence="3" id="KW-1185">Reference proteome</keyword>
<feature type="transmembrane region" description="Helical" evidence="1">
    <location>
        <begin position="6"/>
        <end position="24"/>
    </location>
</feature>
<sequence length="691" mass="79983">MLNTTNSPYWLILFIILGLGYAYLLYSKTKTPWTPIWNKALFVLRFLAVAFISYLLLEPFITIQKTKSEPANIIFIWDNSESVVRGKSELPEYFRSLKTIKQAIEKEKEVSIPIYGLNGDELTDVDSIDNDLRFSPLNSALKNITDKVDKKLISEVVLFSDGIYNQGIAPDYYAFPFRLSTVGLGDTTQKKDIILQQVRYNKVAYEGNKFPIEVDVLQNGFAGSNITVKLKRRGALVNSKSIRFKENDEMVSVQFLVEANSTGFQDYELEVEPLIDEFNLNNNSKTAYVNIVEGKKRILLLAPYPHPDIKALAASINQNDNYEFKMVIDGIDSKSVQNIEEYDLAILFHLPSSKSAFNSEITKLKNLATPLWFITGPKMNFSLHNQMNKSVDLRPSDEIDEAFTYINPKFELFELDKEQSEVMDKFPPVYLPFANHQFHPLSKAFMMKQVGKVLTQQPVFVFFDDGDIRQATTLIQNFRIWRMAEYLNTQSFEFFDDWVMKTIRYLTVKNQKDRFKAFPIKDAFADNEVVKFQVEMYNQVFDRIYGNPVRLTLQNEQDSSFNFEFTPDRLKPNFEIGNLPGGVYEYMATASIQGKKFDVKGQFVVDEFDIESQNLQADYNLLRRLAQKNDGKFFRSEDLDQLNAYFLSKSYPKVLSGENEVTPITQSILPYVLIFLLLFSEWFIRRYFGSY</sequence>
<feature type="transmembrane region" description="Helical" evidence="1">
    <location>
        <begin position="668"/>
        <end position="684"/>
    </location>
</feature>
<keyword evidence="1" id="KW-0812">Transmembrane</keyword>
<dbReference type="Proteomes" id="UP000193804">
    <property type="component" value="Unassembled WGS sequence"/>
</dbReference>
<dbReference type="PANTHER" id="PTHR37947:SF1">
    <property type="entry name" value="BLL2462 PROTEIN"/>
    <property type="match status" value="1"/>
</dbReference>
<keyword evidence="1" id="KW-1133">Transmembrane helix</keyword>
<gene>
    <name evidence="2" type="ORF">SAMN05661096_03755</name>
</gene>
<evidence type="ECO:0000256" key="1">
    <source>
        <dbReference type="SAM" id="Phobius"/>
    </source>
</evidence>
<name>A0A1X7LAI0_9BACT</name>
<feature type="transmembrane region" description="Helical" evidence="1">
    <location>
        <begin position="36"/>
        <end position="57"/>
    </location>
</feature>
<accession>A0A1X7LAI0</accession>
<dbReference type="STRING" id="1028.SAMN05661096_03755"/>
<reference evidence="3" key="1">
    <citation type="submission" date="2017-04" db="EMBL/GenBank/DDBJ databases">
        <authorList>
            <person name="Varghese N."/>
            <person name="Submissions S."/>
        </authorList>
    </citation>
    <scope>NUCLEOTIDE SEQUENCE [LARGE SCALE GENOMIC DNA]</scope>
    <source>
        <strain evidence="3">DSM 4125</strain>
    </source>
</reference>
<dbReference type="EMBL" id="FXAW01000009">
    <property type="protein sequence ID" value="SMG50846.1"/>
    <property type="molecule type" value="Genomic_DNA"/>
</dbReference>
<evidence type="ECO:0000313" key="2">
    <source>
        <dbReference type="EMBL" id="SMG50846.1"/>
    </source>
</evidence>